<dbReference type="GO" id="GO:0009611">
    <property type="term" value="P:response to wounding"/>
    <property type="evidence" value="ECO:0007669"/>
    <property type="project" value="InterPro"/>
</dbReference>
<keyword evidence="2" id="KW-0646">Protease inhibitor</keyword>
<dbReference type="CDD" id="cd22973">
    <property type="entry name" value="DD_CATIP"/>
    <property type="match status" value="1"/>
</dbReference>
<dbReference type="PANTHER" id="PTHR33091">
    <property type="entry name" value="PROTEIN, PUTATIVE, EXPRESSED-RELATED"/>
    <property type="match status" value="1"/>
</dbReference>
<evidence type="ECO:0000256" key="1">
    <source>
        <dbReference type="ARBA" id="ARBA00008210"/>
    </source>
</evidence>
<dbReference type="Gene3D" id="3.30.10.10">
    <property type="entry name" value="Trypsin Inhibitor V, subunit A"/>
    <property type="match status" value="1"/>
</dbReference>
<comment type="similarity">
    <text evidence="1">Belongs to the protease inhibitor I13 (potato type I serine protease inhibitor) family.</text>
</comment>
<dbReference type="SUPFAM" id="SSF54654">
    <property type="entry name" value="CI-2 family of serine protease inhibitors"/>
    <property type="match status" value="1"/>
</dbReference>
<evidence type="ECO:0000256" key="3">
    <source>
        <dbReference type="ARBA" id="ARBA00022900"/>
    </source>
</evidence>
<dbReference type="PROSITE" id="PS00285">
    <property type="entry name" value="POTATO_INHIBITOR"/>
    <property type="match status" value="1"/>
</dbReference>
<reference evidence="4" key="1">
    <citation type="submission" date="2021-01" db="EMBL/GenBank/DDBJ databases">
        <authorList>
            <person name="Corre E."/>
            <person name="Pelletier E."/>
            <person name="Niang G."/>
            <person name="Scheremetjew M."/>
            <person name="Finn R."/>
            <person name="Kale V."/>
            <person name="Holt S."/>
            <person name="Cochrane G."/>
            <person name="Meng A."/>
            <person name="Brown T."/>
            <person name="Cohen L."/>
        </authorList>
    </citation>
    <scope>NUCLEOTIDE SEQUENCE</scope>
    <source>
        <strain evidence="4">CCMP645</strain>
    </source>
</reference>
<evidence type="ECO:0000256" key="2">
    <source>
        <dbReference type="ARBA" id="ARBA00022690"/>
    </source>
</evidence>
<evidence type="ECO:0008006" key="5">
    <source>
        <dbReference type="Google" id="ProtNLM"/>
    </source>
</evidence>
<sequence>MPSEMAAAPPPRLPMDLRSEARVAEKTLADANAAYVERHPEINRILSDFVCAALVEQPTDLFEFARHHFSGVDSKGKVEWPELVGETAESASNRIKADQPGVFVVVVNEAEGDIPASRNDRVRVLVDDSGLVTKPPVVG</sequence>
<name>A0A7S4FB02_CHRCT</name>
<evidence type="ECO:0000313" key="4">
    <source>
        <dbReference type="EMBL" id="CAE0784029.1"/>
    </source>
</evidence>
<accession>A0A7S4FB02</accession>
<dbReference type="PANTHER" id="PTHR33091:SF83">
    <property type="entry name" value="SERINE PROTEASE INHIBITOR, POTATO INHIBITOR I-TYPE FAMILY PROTEIN-RELATED"/>
    <property type="match status" value="1"/>
</dbReference>
<dbReference type="Pfam" id="PF00280">
    <property type="entry name" value="potato_inhibit"/>
    <property type="match status" value="1"/>
</dbReference>
<protein>
    <recommendedName>
        <fullName evidence="5">RIIa domain-containing protein</fullName>
    </recommendedName>
</protein>
<organism evidence="4">
    <name type="scientific">Chrysotila carterae</name>
    <name type="common">Marine alga</name>
    <name type="synonym">Syracosphaera carterae</name>
    <dbReference type="NCBI Taxonomy" id="13221"/>
    <lineage>
        <taxon>Eukaryota</taxon>
        <taxon>Haptista</taxon>
        <taxon>Haptophyta</taxon>
        <taxon>Prymnesiophyceae</taxon>
        <taxon>Isochrysidales</taxon>
        <taxon>Isochrysidaceae</taxon>
        <taxon>Chrysotila</taxon>
    </lineage>
</organism>
<dbReference type="InterPro" id="IPR036354">
    <property type="entry name" value="Prot_inh_pot1_sf"/>
</dbReference>
<dbReference type="SUPFAM" id="SSF47391">
    <property type="entry name" value="Dimerization-anchoring domain of cAMP-dependent PK regulatory subunit"/>
    <property type="match status" value="1"/>
</dbReference>
<dbReference type="AlphaFoldDB" id="A0A7S4FB02"/>
<dbReference type="EMBL" id="HBIZ01058491">
    <property type="protein sequence ID" value="CAE0784029.1"/>
    <property type="molecule type" value="Transcribed_RNA"/>
</dbReference>
<dbReference type="InterPro" id="IPR047501">
    <property type="entry name" value="DD_CATIP"/>
</dbReference>
<proteinExistence type="inferred from homology"/>
<dbReference type="InterPro" id="IPR000864">
    <property type="entry name" value="Prot_inh_pot1"/>
</dbReference>
<dbReference type="GO" id="GO:0004867">
    <property type="term" value="F:serine-type endopeptidase inhibitor activity"/>
    <property type="evidence" value="ECO:0007669"/>
    <property type="project" value="UniProtKB-KW"/>
</dbReference>
<keyword evidence="3" id="KW-0722">Serine protease inhibitor</keyword>
<gene>
    <name evidence="4" type="ORF">PCAR00345_LOCUS36734</name>
</gene>